<reference evidence="1" key="1">
    <citation type="journal article" date="2014" name="Genome Biol.">
        <title>Transcriptome and methylome profiling reveals relics of genome dominance in the mesopolyploid Brassica oleracea.</title>
        <authorList>
            <person name="Parkin I.A."/>
            <person name="Koh C."/>
            <person name="Tang H."/>
            <person name="Robinson S.J."/>
            <person name="Kagale S."/>
            <person name="Clarke W.E."/>
            <person name="Town C.D."/>
            <person name="Nixon J."/>
            <person name="Krishnakumar V."/>
            <person name="Bidwell S.L."/>
            <person name="Denoeud F."/>
            <person name="Belcram H."/>
            <person name="Links M.G."/>
            <person name="Just J."/>
            <person name="Clarke C."/>
            <person name="Bender T."/>
            <person name="Huebert T."/>
            <person name="Mason A.S."/>
            <person name="Pires J.C."/>
            <person name="Barker G."/>
            <person name="Moore J."/>
            <person name="Walley P.G."/>
            <person name="Manoli S."/>
            <person name="Batley J."/>
            <person name="Edwards D."/>
            <person name="Nelson M.N."/>
            <person name="Wang X."/>
            <person name="Paterson A.H."/>
            <person name="King G."/>
            <person name="Bancroft I."/>
            <person name="Chalhoub B."/>
            <person name="Sharpe A.G."/>
        </authorList>
    </citation>
    <scope>NUCLEOTIDE SEQUENCE [LARGE SCALE GENOMIC DNA]</scope>
    <source>
        <strain evidence="1">cv. TO1000</strain>
    </source>
</reference>
<sequence>MIPSRRARASATSGDTTNSWVVDPCFFMLFCASEIIQASPALFDDLSHVASDLQIGV</sequence>
<name>A0A0D2ZS31_BRAOL</name>
<protein>
    <submittedName>
        <fullName evidence="1">Uncharacterized protein</fullName>
    </submittedName>
</protein>
<evidence type="ECO:0000313" key="2">
    <source>
        <dbReference type="Proteomes" id="UP000032141"/>
    </source>
</evidence>
<dbReference type="Proteomes" id="UP000032141">
    <property type="component" value="Unassembled WGS sequence"/>
</dbReference>
<dbReference type="HOGENOM" id="CLU_2999289_0_0_1"/>
<reference evidence="1" key="2">
    <citation type="submission" date="2015-06" db="UniProtKB">
        <authorList>
            <consortium name="EnsemblPlants"/>
        </authorList>
    </citation>
    <scope>IDENTIFICATION</scope>
</reference>
<dbReference type="AlphaFoldDB" id="A0A0D2ZS31"/>
<dbReference type="EnsemblPlants" id="Bo00900s020.1">
    <property type="protein sequence ID" value="Bo00900s020.1"/>
    <property type="gene ID" value="Bo00900s020"/>
</dbReference>
<dbReference type="Gramene" id="Bo00900s020.1">
    <property type="protein sequence ID" value="Bo00900s020.1"/>
    <property type="gene ID" value="Bo00900s020"/>
</dbReference>
<evidence type="ECO:0000313" key="1">
    <source>
        <dbReference type="EnsemblPlants" id="Bo00900s020.1"/>
    </source>
</evidence>
<proteinExistence type="predicted"/>
<keyword evidence="2" id="KW-1185">Reference proteome</keyword>
<accession>A0A0D2ZS31</accession>
<organism evidence="1 2">
    <name type="scientific">Brassica oleracea var. oleracea</name>
    <dbReference type="NCBI Taxonomy" id="109376"/>
    <lineage>
        <taxon>Eukaryota</taxon>
        <taxon>Viridiplantae</taxon>
        <taxon>Streptophyta</taxon>
        <taxon>Embryophyta</taxon>
        <taxon>Tracheophyta</taxon>
        <taxon>Spermatophyta</taxon>
        <taxon>Magnoliopsida</taxon>
        <taxon>eudicotyledons</taxon>
        <taxon>Gunneridae</taxon>
        <taxon>Pentapetalae</taxon>
        <taxon>rosids</taxon>
        <taxon>malvids</taxon>
        <taxon>Brassicales</taxon>
        <taxon>Brassicaceae</taxon>
        <taxon>Brassiceae</taxon>
        <taxon>Brassica</taxon>
    </lineage>
</organism>